<comment type="cofactor">
    <cofactor evidence="1">
        <name>FAD</name>
        <dbReference type="ChEBI" id="CHEBI:57692"/>
    </cofactor>
</comment>
<dbReference type="PANTHER" id="PTHR15944:SF0">
    <property type="entry name" value="PRENYLCYSTEINE LYASE DOMAIN-CONTAINING PROTEIN"/>
    <property type="match status" value="1"/>
</dbReference>
<dbReference type="EMBL" id="JH921446">
    <property type="protein sequence ID" value="EKD14227.1"/>
    <property type="molecule type" value="Genomic_DNA"/>
</dbReference>
<dbReference type="AlphaFoldDB" id="K1WPG9"/>
<dbReference type="Gene3D" id="3.50.50.60">
    <property type="entry name" value="FAD/NAD(P)-binding domain"/>
    <property type="match status" value="1"/>
</dbReference>
<dbReference type="InterPro" id="IPR036188">
    <property type="entry name" value="FAD/NAD-bd_sf"/>
</dbReference>
<reference evidence="10 11" key="1">
    <citation type="journal article" date="2012" name="BMC Genomics">
        <title>Sequencing the genome of Marssonina brunnea reveals fungus-poplar co-evolution.</title>
        <authorList>
            <person name="Zhu S."/>
            <person name="Cao Y.-Z."/>
            <person name="Jiang C."/>
            <person name="Tan B.-Y."/>
            <person name="Wang Z."/>
            <person name="Feng S."/>
            <person name="Zhang L."/>
            <person name="Su X.-H."/>
            <person name="Brejova B."/>
            <person name="Vinar T."/>
            <person name="Xu M."/>
            <person name="Wang M.-X."/>
            <person name="Zhang S.-G."/>
            <person name="Huang M.-R."/>
            <person name="Wu R."/>
            <person name="Zhou Y."/>
        </authorList>
    </citation>
    <scope>NUCLEOTIDE SEQUENCE [LARGE SCALE GENOMIC DNA]</scope>
    <source>
        <strain evidence="10 11">MB_m1</strain>
    </source>
</reference>
<evidence type="ECO:0000256" key="2">
    <source>
        <dbReference type="ARBA" id="ARBA00009967"/>
    </source>
</evidence>
<keyword evidence="5" id="KW-0274">FAD</keyword>
<keyword evidence="11" id="KW-1185">Reference proteome</keyword>
<evidence type="ECO:0000256" key="4">
    <source>
        <dbReference type="ARBA" id="ARBA00022729"/>
    </source>
</evidence>
<dbReference type="STRING" id="1072389.K1WPG9"/>
<dbReference type="GO" id="GO:0030328">
    <property type="term" value="P:prenylcysteine catabolic process"/>
    <property type="evidence" value="ECO:0007669"/>
    <property type="project" value="InterPro"/>
</dbReference>
<dbReference type="InParanoid" id="K1WPG9"/>
<dbReference type="Pfam" id="PF07156">
    <property type="entry name" value="Prenylcys_lyase"/>
    <property type="match status" value="1"/>
</dbReference>
<keyword evidence="7" id="KW-0325">Glycoprotein</keyword>
<dbReference type="PIRSF" id="PIRSF036292">
    <property type="entry name" value="Prenylcysteine_oxidase"/>
    <property type="match status" value="1"/>
</dbReference>
<evidence type="ECO:0000256" key="8">
    <source>
        <dbReference type="SAM" id="SignalP"/>
    </source>
</evidence>
<evidence type="ECO:0000259" key="9">
    <source>
        <dbReference type="Pfam" id="PF07156"/>
    </source>
</evidence>
<keyword evidence="3" id="KW-0285">Flavoprotein</keyword>
<accession>K1WPG9</accession>
<protein>
    <submittedName>
        <fullName evidence="10">Prenylcysteine oxidoreductase</fullName>
    </submittedName>
</protein>
<keyword evidence="4 8" id="KW-0732">Signal</keyword>
<feature type="signal peptide" evidence="8">
    <location>
        <begin position="1"/>
        <end position="25"/>
    </location>
</feature>
<dbReference type="HOGENOM" id="CLU_021176_0_0_1"/>
<gene>
    <name evidence="10" type="ORF">MBM_07457</name>
</gene>
<dbReference type="OrthoDB" id="437369at2759"/>
<evidence type="ECO:0000256" key="3">
    <source>
        <dbReference type="ARBA" id="ARBA00022630"/>
    </source>
</evidence>
<evidence type="ECO:0000313" key="10">
    <source>
        <dbReference type="EMBL" id="EKD14227.1"/>
    </source>
</evidence>
<organism evidence="10 11">
    <name type="scientific">Marssonina brunnea f. sp. multigermtubi (strain MB_m1)</name>
    <name type="common">Marssonina leaf spot fungus</name>
    <dbReference type="NCBI Taxonomy" id="1072389"/>
    <lineage>
        <taxon>Eukaryota</taxon>
        <taxon>Fungi</taxon>
        <taxon>Dikarya</taxon>
        <taxon>Ascomycota</taxon>
        <taxon>Pezizomycotina</taxon>
        <taxon>Leotiomycetes</taxon>
        <taxon>Helotiales</taxon>
        <taxon>Drepanopezizaceae</taxon>
        <taxon>Drepanopeziza</taxon>
    </lineage>
</organism>
<dbReference type="GeneID" id="18763392"/>
<proteinExistence type="inferred from homology"/>
<evidence type="ECO:0000313" key="11">
    <source>
        <dbReference type="Proteomes" id="UP000006753"/>
    </source>
</evidence>
<evidence type="ECO:0000256" key="1">
    <source>
        <dbReference type="ARBA" id="ARBA00001974"/>
    </source>
</evidence>
<dbReference type="OMA" id="SIGIWDG"/>
<evidence type="ECO:0000256" key="6">
    <source>
        <dbReference type="ARBA" id="ARBA00023002"/>
    </source>
</evidence>
<dbReference type="PANTHER" id="PTHR15944">
    <property type="entry name" value="FARNESYLCYSTEINE LYASE"/>
    <property type="match status" value="1"/>
</dbReference>
<dbReference type="InterPro" id="IPR010795">
    <property type="entry name" value="Prenylcys_lyase"/>
</dbReference>
<dbReference type="GO" id="GO:0001735">
    <property type="term" value="F:prenylcysteine oxidase activity"/>
    <property type="evidence" value="ECO:0007669"/>
    <property type="project" value="InterPro"/>
</dbReference>
<dbReference type="SUPFAM" id="SSF51905">
    <property type="entry name" value="FAD/NAD(P)-binding domain"/>
    <property type="match status" value="1"/>
</dbReference>
<sequence length="526" mass="58634">MFAMFAERNLLLTLLIAFFCCQSYADDSLKRIAIIGAGAAGSSTAYYLERFAQQSNMELNITVFERNSYVGGRTTTVNAYGNSLESVEVGASIFVDINTILMNATALFGLTQRGDANFQESVGIWNGNSFVYTQNTGMQFWDVAKLFWKYGLDPMRIDRLVQSVVGRFKKLYEGPFFPFRSLSDRARELDLASVSSQTGAQLIAANGIRASFSTEIVQASTRINYGQNVASIHGLETIVSMVTGTTYQIQGGNWRIFDRMLQTLNATTLLDTTISSISKSDGKYNVKIVSKDSITQELLEKEEPFDTVVLAGPFQYADIEFERDLLNRVPDEIPYVTLHVTLFTSKRTMSPSFFKLAPGESVPTTILTTLPPGEVPDPTKSAGSPGFFTITTLNRVVNPSTLDEEYLYKVFSREELDSSFLSRLLGTDLPNDLSTVKADSGDAITWYYHKVWQAYPYGSPRSTFEELELARDFYYTGGMESFISTMETNALMGMNVAKLIVDDYRRLSEEQASRSGQAVITDMELD</sequence>
<dbReference type="InterPro" id="IPR017046">
    <property type="entry name" value="Prenylcysteine_Oxase1"/>
</dbReference>
<evidence type="ECO:0000256" key="7">
    <source>
        <dbReference type="ARBA" id="ARBA00023180"/>
    </source>
</evidence>
<evidence type="ECO:0000256" key="5">
    <source>
        <dbReference type="ARBA" id="ARBA00022827"/>
    </source>
</evidence>
<feature type="domain" description="Prenylcysteine lyase" evidence="9">
    <location>
        <begin position="135"/>
        <end position="507"/>
    </location>
</feature>
<dbReference type="RefSeq" id="XP_007295346.1">
    <property type="nucleotide sequence ID" value="XM_007295284.1"/>
</dbReference>
<dbReference type="KEGG" id="mbe:MBM_07457"/>
<dbReference type="GO" id="GO:0030327">
    <property type="term" value="P:prenylated protein catabolic process"/>
    <property type="evidence" value="ECO:0007669"/>
    <property type="project" value="TreeGrafter"/>
</dbReference>
<dbReference type="Pfam" id="PF13450">
    <property type="entry name" value="NAD_binding_8"/>
    <property type="match status" value="1"/>
</dbReference>
<name>K1WPG9_MARBU</name>
<dbReference type="eggNOG" id="ENOG502QSHJ">
    <property type="taxonomic scope" value="Eukaryota"/>
</dbReference>
<feature type="chain" id="PRO_5003853059" evidence="8">
    <location>
        <begin position="26"/>
        <end position="526"/>
    </location>
</feature>
<dbReference type="Proteomes" id="UP000006753">
    <property type="component" value="Unassembled WGS sequence"/>
</dbReference>
<comment type="similarity">
    <text evidence="2">Belongs to the prenylcysteine oxidase family.</text>
</comment>
<keyword evidence="6" id="KW-0560">Oxidoreductase</keyword>